<proteinExistence type="predicted"/>
<organism evidence="3 4">
    <name type="scientific">Pseudomonas gingeri</name>
    <dbReference type="NCBI Taxonomy" id="117681"/>
    <lineage>
        <taxon>Bacteria</taxon>
        <taxon>Pseudomonadati</taxon>
        <taxon>Pseudomonadota</taxon>
        <taxon>Gammaproteobacteria</taxon>
        <taxon>Pseudomonadales</taxon>
        <taxon>Pseudomonadaceae</taxon>
        <taxon>Pseudomonas</taxon>
    </lineage>
</organism>
<sequence>MGNCATEHWLNSAWTLRPPNPTDNKEAIVITNDTLQQHRELTSDYGVLDCIIAETKLTPEDDAYEVAKRGISAFVEELLKPQNSGEPVKKALVDRMIAQIDMKLSRQMDEILHHEQFQSLESSWRGLHLLVDRTNFRENIKIELMNVSKQDLLEDFEDSPEVTQSGLYKHVYTAEYGQFGGEPVAAIIGNYAFSPSAPDVRTMQYVASVASMAHAPFIAAAGPRFFGLESFTGLPDIKDLRDHFEGPQFAKWQSFRQQEDARHLALTLPRFLLRSPYDPENNPVKTFVYKENVSGDHEHYLWGNTAYAFATRLTDSFARYRWCPNIIGPQSGGAVEDLPLHHFESMGEIETKIPTEILVSDRREYELAEQGFISLAMRKGSDNAAFFSANSVQQPKFFGNSEEGKDAELNYKLGAQLPYLFIVNRLAHYLKVLQREQLGSWKERTDLELELNKWIRQYVADQDNPSAEVRGRRPLRAVNIAVSDVEGEPGWYRIGLSVRPHFKYMGADFTLSLVGKLDKDQPV</sequence>
<comment type="caution">
    <text evidence="3">The sequence shown here is derived from an EMBL/GenBank/DDBJ whole genome shotgun (WGS) entry which is preliminary data.</text>
</comment>
<dbReference type="PANTHER" id="PTHR35565">
    <property type="entry name" value="CYTOPLASMIC PROTEIN-RELATED"/>
    <property type="match status" value="1"/>
</dbReference>
<dbReference type="NCBIfam" id="TIGR03355">
    <property type="entry name" value="VI_chp_2"/>
    <property type="match status" value="1"/>
</dbReference>
<gene>
    <name evidence="3" type="primary">tssC</name>
    <name evidence="3" type="ORF">HX829_08575</name>
</gene>
<dbReference type="InterPro" id="IPR010269">
    <property type="entry name" value="T6SS_TssC-like"/>
</dbReference>
<protein>
    <submittedName>
        <fullName evidence="3">Type VI secretion system contractile sheath large subunit</fullName>
    </submittedName>
</protein>
<evidence type="ECO:0000313" key="3">
    <source>
        <dbReference type="EMBL" id="NWB46548.1"/>
    </source>
</evidence>
<evidence type="ECO:0000259" key="1">
    <source>
        <dbReference type="Pfam" id="PF05943"/>
    </source>
</evidence>
<reference evidence="3 4" key="1">
    <citation type="submission" date="2020-04" db="EMBL/GenBank/DDBJ databases">
        <title>Molecular characterization of pseudomonads from Agaricus bisporus reveal novel blotch 2 pathogens in Western Europe.</title>
        <authorList>
            <person name="Taparia T."/>
            <person name="Krijger M."/>
            <person name="Haynes E."/>
            <person name="Elpinstone J.G."/>
            <person name="Noble R."/>
            <person name="Van Der Wolf J."/>
        </authorList>
    </citation>
    <scope>NUCLEOTIDE SEQUENCE [LARGE SCALE GENOMIC DNA]</scope>
    <source>
        <strain evidence="3 4">F1001</strain>
    </source>
</reference>
<dbReference type="RefSeq" id="WP_177143817.1">
    <property type="nucleotide sequence ID" value="NZ_JACAPU010000011.1"/>
</dbReference>
<dbReference type="InterPro" id="IPR044032">
    <property type="entry name" value="TssC1_C"/>
</dbReference>
<dbReference type="AlphaFoldDB" id="A0A7Y7WBX2"/>
<evidence type="ECO:0000313" key="4">
    <source>
        <dbReference type="Proteomes" id="UP000582981"/>
    </source>
</evidence>
<dbReference type="Proteomes" id="UP000582981">
    <property type="component" value="Unassembled WGS sequence"/>
</dbReference>
<feature type="domain" description="TssC1 C-terminal" evidence="2">
    <location>
        <begin position="407"/>
        <end position="517"/>
    </location>
</feature>
<feature type="domain" description="TssC1 N-terminal" evidence="1">
    <location>
        <begin position="94"/>
        <end position="393"/>
    </location>
</feature>
<dbReference type="EMBL" id="JACAPU010000011">
    <property type="protein sequence ID" value="NWB46548.1"/>
    <property type="molecule type" value="Genomic_DNA"/>
</dbReference>
<accession>A0A7Y7WBX2</accession>
<dbReference type="Pfam" id="PF05943">
    <property type="entry name" value="VipB"/>
    <property type="match status" value="1"/>
</dbReference>
<dbReference type="Pfam" id="PF18945">
    <property type="entry name" value="VipB_2"/>
    <property type="match status" value="1"/>
</dbReference>
<evidence type="ECO:0000259" key="2">
    <source>
        <dbReference type="Pfam" id="PF18945"/>
    </source>
</evidence>
<dbReference type="PANTHER" id="PTHR35565:SF1">
    <property type="entry name" value="TYPE VI SECRETION SYSTEM CONTRACTILE SHEATH LARGE SUBUNIT"/>
    <property type="match status" value="1"/>
</dbReference>
<dbReference type="InterPro" id="IPR044031">
    <property type="entry name" value="TssC1_N"/>
</dbReference>
<name>A0A7Y7WBX2_9PSED</name>